<dbReference type="Gene3D" id="2.40.33.20">
    <property type="entry name" value="PK beta-barrel domain-like"/>
    <property type="match status" value="1"/>
</dbReference>
<protein>
    <submittedName>
        <fullName evidence="2">MOSC domain-containing protein</fullName>
    </submittedName>
</protein>
<dbReference type="RefSeq" id="WP_345883951.1">
    <property type="nucleotide sequence ID" value="NZ_JBDFRB010000004.1"/>
</dbReference>
<evidence type="ECO:0000259" key="1">
    <source>
        <dbReference type="PROSITE" id="PS51340"/>
    </source>
</evidence>
<proteinExistence type="predicted"/>
<sequence>MKPAVIQAVCRVHQLVPDAGTVGVTAIDKRPVEGSVRVRRLGLHGDVQADRANHGGEDKAVYAYSASDAEWWAEELGRPLPPGCFGENLRIAGLETGEAVIGERWRTSGGVVLEVTMPRIPCATFGRWLGEERWARRFTQEGRPGAYLRVVDTGEVAAGDGIAVVHTPAHGVTVGEWFRGPTRERAEALLDADAEGGIRIAPALRAYVEAAARRADPLA</sequence>
<dbReference type="InterPro" id="IPR052353">
    <property type="entry name" value="Benzoxazolinone_Detox_Enz"/>
</dbReference>
<dbReference type="PANTHER" id="PTHR30212:SF2">
    <property type="entry name" value="PROTEIN YIIM"/>
    <property type="match status" value="1"/>
</dbReference>
<dbReference type="SUPFAM" id="SSF50800">
    <property type="entry name" value="PK beta-barrel domain-like"/>
    <property type="match status" value="1"/>
</dbReference>
<dbReference type="PANTHER" id="PTHR30212">
    <property type="entry name" value="PROTEIN YIIM"/>
    <property type="match status" value="1"/>
</dbReference>
<comment type="caution">
    <text evidence="2">The sequence shown here is derived from an EMBL/GenBank/DDBJ whole genome shotgun (WGS) entry which is preliminary data.</text>
</comment>
<evidence type="ECO:0000313" key="2">
    <source>
        <dbReference type="EMBL" id="MEN2744125.1"/>
    </source>
</evidence>
<dbReference type="EMBL" id="JBDFRB010000004">
    <property type="protein sequence ID" value="MEN2744125.1"/>
    <property type="molecule type" value="Genomic_DNA"/>
</dbReference>
<dbReference type="InterPro" id="IPR011037">
    <property type="entry name" value="Pyrv_Knase-like_insert_dom_sf"/>
</dbReference>
<dbReference type="InterPro" id="IPR005302">
    <property type="entry name" value="MoCF_Sase_C"/>
</dbReference>
<gene>
    <name evidence="2" type="ORF">ABCQ75_06175</name>
</gene>
<evidence type="ECO:0000313" key="3">
    <source>
        <dbReference type="Proteomes" id="UP001422074"/>
    </source>
</evidence>
<name>A0ABU9X106_9MICC</name>
<accession>A0ABU9X106</accession>
<organism evidence="2 3">
    <name type="scientific">Sinomonas halotolerans</name>
    <dbReference type="NCBI Taxonomy" id="1644133"/>
    <lineage>
        <taxon>Bacteria</taxon>
        <taxon>Bacillati</taxon>
        <taxon>Actinomycetota</taxon>
        <taxon>Actinomycetes</taxon>
        <taxon>Micrococcales</taxon>
        <taxon>Micrococcaceae</taxon>
        <taxon>Sinomonas</taxon>
    </lineage>
</organism>
<dbReference type="PROSITE" id="PS51340">
    <property type="entry name" value="MOSC"/>
    <property type="match status" value="1"/>
</dbReference>
<reference evidence="2 3" key="1">
    <citation type="submission" date="2024-05" db="EMBL/GenBank/DDBJ databases">
        <title>Sinomonas sp. nov., isolated from a waste landfill.</title>
        <authorList>
            <person name="Zhao Y."/>
        </authorList>
    </citation>
    <scope>NUCLEOTIDE SEQUENCE [LARGE SCALE GENOMIC DNA]</scope>
    <source>
        <strain evidence="2 3">CCTCC AB2014300</strain>
    </source>
</reference>
<dbReference type="Pfam" id="PF03473">
    <property type="entry name" value="MOSC"/>
    <property type="match status" value="1"/>
</dbReference>
<dbReference type="Proteomes" id="UP001422074">
    <property type="component" value="Unassembled WGS sequence"/>
</dbReference>
<keyword evidence="3" id="KW-1185">Reference proteome</keyword>
<feature type="domain" description="MOSC" evidence="1">
    <location>
        <begin position="30"/>
        <end position="165"/>
    </location>
</feature>